<keyword evidence="3" id="KW-1185">Reference proteome</keyword>
<reference evidence="2" key="1">
    <citation type="journal article" date="2020" name="Stud. Mycol.">
        <title>101 Dothideomycetes genomes: a test case for predicting lifestyles and emergence of pathogens.</title>
        <authorList>
            <person name="Haridas S."/>
            <person name="Albert R."/>
            <person name="Binder M."/>
            <person name="Bloem J."/>
            <person name="Labutti K."/>
            <person name="Salamov A."/>
            <person name="Andreopoulos B."/>
            <person name="Baker S."/>
            <person name="Barry K."/>
            <person name="Bills G."/>
            <person name="Bluhm B."/>
            <person name="Cannon C."/>
            <person name="Castanera R."/>
            <person name="Culley D."/>
            <person name="Daum C."/>
            <person name="Ezra D."/>
            <person name="Gonzalez J."/>
            <person name="Henrissat B."/>
            <person name="Kuo A."/>
            <person name="Liang C."/>
            <person name="Lipzen A."/>
            <person name="Lutzoni F."/>
            <person name="Magnuson J."/>
            <person name="Mondo S."/>
            <person name="Nolan M."/>
            <person name="Ohm R."/>
            <person name="Pangilinan J."/>
            <person name="Park H.-J."/>
            <person name="Ramirez L."/>
            <person name="Alfaro M."/>
            <person name="Sun H."/>
            <person name="Tritt A."/>
            <person name="Yoshinaga Y."/>
            <person name="Zwiers L.-H."/>
            <person name="Turgeon B."/>
            <person name="Goodwin S."/>
            <person name="Spatafora J."/>
            <person name="Crous P."/>
            <person name="Grigoriev I."/>
        </authorList>
    </citation>
    <scope>NUCLEOTIDE SEQUENCE</scope>
    <source>
        <strain evidence="2">CBS 113979</strain>
    </source>
</reference>
<dbReference type="Proteomes" id="UP000800041">
    <property type="component" value="Unassembled WGS sequence"/>
</dbReference>
<evidence type="ECO:0000313" key="3">
    <source>
        <dbReference type="Proteomes" id="UP000800041"/>
    </source>
</evidence>
<feature type="compositionally biased region" description="Polar residues" evidence="1">
    <location>
        <begin position="170"/>
        <end position="188"/>
    </location>
</feature>
<dbReference type="AlphaFoldDB" id="A0A6G1H9R1"/>
<sequence length="273" mass="29461">MILENRDRSGQDHEQGRLRSLPLTVRPHSAARLASPQARRTLRHGPIVSSRTRRGEKEENASSALDSTSFPDQPDSGPACEARLSTHLVSLQLPNDKAVTANVSYLVSMRLPQRQLPGLANGMESWKIYQTRSGLARLWSFHRYAPKAAVGCQPVLIRAVDGRAGVASQTADDSVNNKQASSKQQATSRIKHRTKHLTTACQYSNASAGEGAVGRGLWERIGTEHRCMNTQCGCSAGGAGAVVHRLAGTSPGAVRRVEIGLPPHDARAGRQAR</sequence>
<accession>A0A6G1H9R1</accession>
<dbReference type="EMBL" id="ML977144">
    <property type="protein sequence ID" value="KAF1989688.1"/>
    <property type="molecule type" value="Genomic_DNA"/>
</dbReference>
<protein>
    <submittedName>
        <fullName evidence="2">Uncharacterized protein</fullName>
    </submittedName>
</protein>
<evidence type="ECO:0000256" key="1">
    <source>
        <dbReference type="SAM" id="MobiDB-lite"/>
    </source>
</evidence>
<evidence type="ECO:0000313" key="2">
    <source>
        <dbReference type="EMBL" id="KAF1989688.1"/>
    </source>
</evidence>
<feature type="compositionally biased region" description="Polar residues" evidence="1">
    <location>
        <begin position="61"/>
        <end position="71"/>
    </location>
</feature>
<name>A0A6G1H9R1_9PEZI</name>
<gene>
    <name evidence="2" type="ORF">K402DRAFT_442147</name>
</gene>
<feature type="compositionally biased region" description="Basic and acidic residues" evidence="1">
    <location>
        <begin position="1"/>
        <end position="17"/>
    </location>
</feature>
<feature type="region of interest" description="Disordered" evidence="1">
    <location>
        <begin position="1"/>
        <end position="79"/>
    </location>
</feature>
<organism evidence="2 3">
    <name type="scientific">Aulographum hederae CBS 113979</name>
    <dbReference type="NCBI Taxonomy" id="1176131"/>
    <lineage>
        <taxon>Eukaryota</taxon>
        <taxon>Fungi</taxon>
        <taxon>Dikarya</taxon>
        <taxon>Ascomycota</taxon>
        <taxon>Pezizomycotina</taxon>
        <taxon>Dothideomycetes</taxon>
        <taxon>Pleosporomycetidae</taxon>
        <taxon>Aulographales</taxon>
        <taxon>Aulographaceae</taxon>
    </lineage>
</organism>
<proteinExistence type="predicted"/>
<feature type="region of interest" description="Disordered" evidence="1">
    <location>
        <begin position="170"/>
        <end position="193"/>
    </location>
</feature>